<dbReference type="InterPro" id="IPR041698">
    <property type="entry name" value="Methyltransf_25"/>
</dbReference>
<protein>
    <submittedName>
        <fullName evidence="3">Putative methyltransferase</fullName>
    </submittedName>
</protein>
<sequence length="227" mass="26116">MAKKGESMVWDKEYESSQRIWGDTPTELAVITVKYLQNNPLNDRLLSILDIGCGYGRNSFFLAKHLNCSIFGIDASQKAIEMAMAMAMANSMGDHTEAVRFKCCNFMDFGNGKYDIVFVANLYQILQKKQREELRKKIANFLKPEGLLFLNTLSTNDPQEYGKGDPCPDEPNSFKSKKYLHFCTGEELDRDFQFISIKELYEHEYNEPRVHGDIHHHISWILIGELA</sequence>
<evidence type="ECO:0000259" key="2">
    <source>
        <dbReference type="Pfam" id="PF13649"/>
    </source>
</evidence>
<dbReference type="Pfam" id="PF13649">
    <property type="entry name" value="Methyltransf_25"/>
    <property type="match status" value="1"/>
</dbReference>
<reference evidence="3" key="1">
    <citation type="submission" date="2020-03" db="EMBL/GenBank/DDBJ databases">
        <title>The deep terrestrial virosphere.</title>
        <authorList>
            <person name="Holmfeldt K."/>
            <person name="Nilsson E."/>
            <person name="Simone D."/>
            <person name="Lopez-Fernandez M."/>
            <person name="Wu X."/>
            <person name="de Brujin I."/>
            <person name="Lundin D."/>
            <person name="Andersson A."/>
            <person name="Bertilsson S."/>
            <person name="Dopson M."/>
        </authorList>
    </citation>
    <scope>NUCLEOTIDE SEQUENCE</scope>
    <source>
        <strain evidence="3">TM448B00799</strain>
    </source>
</reference>
<evidence type="ECO:0000313" key="3">
    <source>
        <dbReference type="EMBL" id="QJH96728.1"/>
    </source>
</evidence>
<evidence type="ECO:0000256" key="1">
    <source>
        <dbReference type="ARBA" id="ARBA00022679"/>
    </source>
</evidence>
<organism evidence="3">
    <name type="scientific">viral metagenome</name>
    <dbReference type="NCBI Taxonomy" id="1070528"/>
    <lineage>
        <taxon>unclassified sequences</taxon>
        <taxon>metagenomes</taxon>
        <taxon>organismal metagenomes</taxon>
    </lineage>
</organism>
<feature type="domain" description="Methyltransferase" evidence="2">
    <location>
        <begin position="48"/>
        <end position="146"/>
    </location>
</feature>
<dbReference type="CDD" id="cd02440">
    <property type="entry name" value="AdoMet_MTases"/>
    <property type="match status" value="1"/>
</dbReference>
<dbReference type="GO" id="GO:0032259">
    <property type="term" value="P:methylation"/>
    <property type="evidence" value="ECO:0007669"/>
    <property type="project" value="UniProtKB-KW"/>
</dbReference>
<accession>A0A6M3XG20</accession>
<dbReference type="GO" id="GO:0008168">
    <property type="term" value="F:methyltransferase activity"/>
    <property type="evidence" value="ECO:0007669"/>
    <property type="project" value="UniProtKB-KW"/>
</dbReference>
<dbReference type="PANTHER" id="PTHR43861">
    <property type="entry name" value="TRANS-ACONITATE 2-METHYLTRANSFERASE-RELATED"/>
    <property type="match status" value="1"/>
</dbReference>
<dbReference type="AlphaFoldDB" id="A0A6M3XG20"/>
<name>A0A6M3XG20_9ZZZZ</name>
<keyword evidence="3" id="KW-0489">Methyltransferase</keyword>
<dbReference type="SUPFAM" id="SSF53335">
    <property type="entry name" value="S-adenosyl-L-methionine-dependent methyltransferases"/>
    <property type="match status" value="1"/>
</dbReference>
<keyword evidence="1 3" id="KW-0808">Transferase</keyword>
<dbReference type="InterPro" id="IPR029063">
    <property type="entry name" value="SAM-dependent_MTases_sf"/>
</dbReference>
<dbReference type="EMBL" id="MT144660">
    <property type="protein sequence ID" value="QJH96728.1"/>
    <property type="molecule type" value="Genomic_DNA"/>
</dbReference>
<dbReference type="Gene3D" id="3.40.50.150">
    <property type="entry name" value="Vaccinia Virus protein VP39"/>
    <property type="match status" value="1"/>
</dbReference>
<gene>
    <name evidence="3" type="ORF">TM448B00799_0002</name>
</gene>
<proteinExistence type="predicted"/>